<feature type="region of interest" description="Disordered" evidence="13">
    <location>
        <begin position="51"/>
        <end position="75"/>
    </location>
</feature>
<comment type="similarity">
    <text evidence="3">Belongs to the pex2/pex10/pex12 family.</text>
</comment>
<keyword evidence="8" id="KW-0862">Zinc</keyword>
<keyword evidence="12" id="KW-0576">Peroxisome</keyword>
<evidence type="ECO:0000256" key="12">
    <source>
        <dbReference type="ARBA" id="ARBA00023140"/>
    </source>
</evidence>
<dbReference type="Pfam" id="PF04757">
    <property type="entry name" value="Pex2_Pex12"/>
    <property type="match status" value="1"/>
</dbReference>
<keyword evidence="6" id="KW-0479">Metal-binding</keyword>
<dbReference type="SUPFAM" id="SSF53474">
    <property type="entry name" value="alpha/beta-Hydrolases"/>
    <property type="match status" value="1"/>
</dbReference>
<dbReference type="Gene3D" id="3.40.50.1820">
    <property type="entry name" value="alpha/beta hydrolase"/>
    <property type="match status" value="1"/>
</dbReference>
<evidence type="ECO:0000259" key="15">
    <source>
        <dbReference type="Pfam" id="PF00561"/>
    </source>
</evidence>
<dbReference type="PRINTS" id="PR00111">
    <property type="entry name" value="ABHYDROLASE"/>
</dbReference>
<feature type="transmembrane region" description="Helical" evidence="14">
    <location>
        <begin position="370"/>
        <end position="397"/>
    </location>
</feature>
<dbReference type="PANTHER" id="PTHR43798:SF33">
    <property type="entry name" value="HYDROLASE, PUTATIVE (AFU_ORTHOLOGUE AFUA_2G14860)-RELATED"/>
    <property type="match status" value="1"/>
</dbReference>
<protein>
    <recommendedName>
        <fullName evidence="19">AB hydrolase-1 domain-containing protein</fullName>
    </recommendedName>
</protein>
<keyword evidence="7" id="KW-0863">Zinc-finger</keyword>
<dbReference type="InterPro" id="IPR006845">
    <property type="entry name" value="Pex_N"/>
</dbReference>
<evidence type="ECO:0000256" key="3">
    <source>
        <dbReference type="ARBA" id="ARBA00008704"/>
    </source>
</evidence>
<keyword evidence="4" id="KW-0813">Transport</keyword>
<evidence type="ECO:0000313" key="18">
    <source>
        <dbReference type="Proteomes" id="UP001211907"/>
    </source>
</evidence>
<keyword evidence="10 14" id="KW-1133">Transmembrane helix</keyword>
<sequence>MAHGTKLISTGPRSAGLDAAQLLAGSNSIAEIDGLFPTRALAEALEALGASSHSNMDSQQQQEQQQQNRHSNSNTEESHSFLRFLALALPFAARALAAASILASPATTSDYPMQVFNLRFSPRPKFATKLAYVIWLLAAENALSTWRSFLSDTRHNSEWDDQTEISDGNDDDTGNANAEIRTIDYTIFLTRLKPLLLNATSFFENLGAVASFCNFIIYLRFGRYRTLIERVLNLRIAPYSSNIPVSNTANFDVMNRELVWRGLTDFVSSMVPLMNIMRIQRSFSSIGSTSRSVIRRLKSTIAAGAAQNSIYNKASAPDTTVNGVKDESSSNSAVFEDPACPICVDAGRWNSIVKVCGDQVDGGAFDGSRILAFSAAGTLLAIGGAAIVAVAAVYYVIVPDERKDLGNLGDVLSLEGITHIAKHYPRPADSRTATTSLGSTHYRLHGPVDGRRIILIHGISGTKICRNLRNYVAISNQVLSGTWASMPQVIEFFVQREWRVVEYDLFGRGWSSSPAAKYDAAFYAAQLHGLLDDLNWSTVDILGYSLGGAIATAFANLYPERVNLLLLVAPAGLLDDIGFSGKVLTAPIIGPLFWNTRGRAAISAQSGTTFTPGIGKEPHMVGCIG</sequence>
<dbReference type="GO" id="GO:0016567">
    <property type="term" value="P:protein ubiquitination"/>
    <property type="evidence" value="ECO:0007669"/>
    <property type="project" value="UniProtKB-ARBA"/>
</dbReference>
<evidence type="ECO:0000256" key="2">
    <source>
        <dbReference type="ARBA" id="ARBA00004906"/>
    </source>
</evidence>
<keyword evidence="9" id="KW-0653">Protein transport</keyword>
<dbReference type="PANTHER" id="PTHR43798">
    <property type="entry name" value="MONOACYLGLYCEROL LIPASE"/>
    <property type="match status" value="1"/>
</dbReference>
<evidence type="ECO:0000256" key="9">
    <source>
        <dbReference type="ARBA" id="ARBA00022927"/>
    </source>
</evidence>
<name>A0AAD5TC07_9FUNG</name>
<evidence type="ECO:0000256" key="11">
    <source>
        <dbReference type="ARBA" id="ARBA00023136"/>
    </source>
</evidence>
<comment type="subcellular location">
    <subcellularLocation>
        <location evidence="1">Peroxisome membrane</location>
        <topology evidence="1">Multi-pass membrane protein</topology>
    </subcellularLocation>
</comment>
<evidence type="ECO:0000256" key="8">
    <source>
        <dbReference type="ARBA" id="ARBA00022833"/>
    </source>
</evidence>
<reference evidence="17" key="1">
    <citation type="submission" date="2020-05" db="EMBL/GenBank/DDBJ databases">
        <title>Phylogenomic resolution of chytrid fungi.</title>
        <authorList>
            <person name="Stajich J.E."/>
            <person name="Amses K."/>
            <person name="Simmons R."/>
            <person name="Seto K."/>
            <person name="Myers J."/>
            <person name="Bonds A."/>
            <person name="Quandt C.A."/>
            <person name="Barry K."/>
            <person name="Liu P."/>
            <person name="Grigoriev I."/>
            <person name="Longcore J.E."/>
            <person name="James T.Y."/>
        </authorList>
    </citation>
    <scope>NUCLEOTIDE SEQUENCE</scope>
    <source>
        <strain evidence="17">JEL0513</strain>
    </source>
</reference>
<dbReference type="Pfam" id="PF00561">
    <property type="entry name" value="Abhydrolase_1"/>
    <property type="match status" value="1"/>
</dbReference>
<feature type="domain" description="Pex N-terminal" evidence="16">
    <location>
        <begin position="190"/>
        <end position="289"/>
    </location>
</feature>
<dbReference type="GO" id="GO:0005778">
    <property type="term" value="C:peroxisomal membrane"/>
    <property type="evidence" value="ECO:0007669"/>
    <property type="project" value="UniProtKB-SubCell"/>
</dbReference>
<evidence type="ECO:0000256" key="7">
    <source>
        <dbReference type="ARBA" id="ARBA00022771"/>
    </source>
</evidence>
<organism evidence="17 18">
    <name type="scientific">Physocladia obscura</name>
    <dbReference type="NCBI Taxonomy" id="109957"/>
    <lineage>
        <taxon>Eukaryota</taxon>
        <taxon>Fungi</taxon>
        <taxon>Fungi incertae sedis</taxon>
        <taxon>Chytridiomycota</taxon>
        <taxon>Chytridiomycota incertae sedis</taxon>
        <taxon>Chytridiomycetes</taxon>
        <taxon>Chytridiales</taxon>
        <taxon>Chytriomycetaceae</taxon>
        <taxon>Physocladia</taxon>
    </lineage>
</organism>
<dbReference type="EMBL" id="JADGJH010000233">
    <property type="protein sequence ID" value="KAJ3132927.1"/>
    <property type="molecule type" value="Genomic_DNA"/>
</dbReference>
<keyword evidence="5 14" id="KW-0812">Transmembrane</keyword>
<evidence type="ECO:0000256" key="14">
    <source>
        <dbReference type="SAM" id="Phobius"/>
    </source>
</evidence>
<comment type="pathway">
    <text evidence="2">Protein modification; protein ubiquitination.</text>
</comment>
<dbReference type="GO" id="GO:0016562">
    <property type="term" value="P:protein import into peroxisome matrix, receptor recycling"/>
    <property type="evidence" value="ECO:0007669"/>
    <property type="project" value="UniProtKB-ARBA"/>
</dbReference>
<comment type="caution">
    <text evidence="17">The sequence shown here is derived from an EMBL/GenBank/DDBJ whole genome shotgun (WGS) entry which is preliminary data.</text>
</comment>
<dbReference type="InterPro" id="IPR029058">
    <property type="entry name" value="AB_hydrolase_fold"/>
</dbReference>
<dbReference type="GO" id="GO:0008270">
    <property type="term" value="F:zinc ion binding"/>
    <property type="evidence" value="ECO:0007669"/>
    <property type="project" value="UniProtKB-KW"/>
</dbReference>
<accession>A0AAD5TC07</accession>
<evidence type="ECO:0000259" key="16">
    <source>
        <dbReference type="Pfam" id="PF04757"/>
    </source>
</evidence>
<dbReference type="Proteomes" id="UP001211907">
    <property type="component" value="Unassembled WGS sequence"/>
</dbReference>
<gene>
    <name evidence="17" type="ORF">HK100_004841</name>
</gene>
<dbReference type="InterPro" id="IPR050266">
    <property type="entry name" value="AB_hydrolase_sf"/>
</dbReference>
<evidence type="ECO:0000256" key="4">
    <source>
        <dbReference type="ARBA" id="ARBA00022448"/>
    </source>
</evidence>
<keyword evidence="11 14" id="KW-0472">Membrane</keyword>
<evidence type="ECO:0000256" key="13">
    <source>
        <dbReference type="SAM" id="MobiDB-lite"/>
    </source>
</evidence>
<proteinExistence type="inferred from homology"/>
<evidence type="ECO:0000313" key="17">
    <source>
        <dbReference type="EMBL" id="KAJ3132927.1"/>
    </source>
</evidence>
<evidence type="ECO:0000256" key="10">
    <source>
        <dbReference type="ARBA" id="ARBA00022989"/>
    </source>
</evidence>
<dbReference type="AlphaFoldDB" id="A0AAD5TC07"/>
<evidence type="ECO:0008006" key="19">
    <source>
        <dbReference type="Google" id="ProtNLM"/>
    </source>
</evidence>
<dbReference type="InterPro" id="IPR000073">
    <property type="entry name" value="AB_hydrolase_1"/>
</dbReference>
<evidence type="ECO:0000256" key="1">
    <source>
        <dbReference type="ARBA" id="ARBA00004585"/>
    </source>
</evidence>
<evidence type="ECO:0000256" key="5">
    <source>
        <dbReference type="ARBA" id="ARBA00022692"/>
    </source>
</evidence>
<feature type="domain" description="AB hydrolase-1" evidence="15">
    <location>
        <begin position="453"/>
        <end position="570"/>
    </location>
</feature>
<keyword evidence="18" id="KW-1185">Reference proteome</keyword>
<evidence type="ECO:0000256" key="6">
    <source>
        <dbReference type="ARBA" id="ARBA00022723"/>
    </source>
</evidence>